<dbReference type="GO" id="GO:0003964">
    <property type="term" value="F:RNA-directed DNA polymerase activity"/>
    <property type="evidence" value="ECO:0007669"/>
    <property type="project" value="UniProtKB-KW"/>
</dbReference>
<organism evidence="2 3">
    <name type="scientific">Senna tora</name>
    <dbReference type="NCBI Taxonomy" id="362788"/>
    <lineage>
        <taxon>Eukaryota</taxon>
        <taxon>Viridiplantae</taxon>
        <taxon>Streptophyta</taxon>
        <taxon>Embryophyta</taxon>
        <taxon>Tracheophyta</taxon>
        <taxon>Spermatophyta</taxon>
        <taxon>Magnoliopsida</taxon>
        <taxon>eudicotyledons</taxon>
        <taxon>Gunneridae</taxon>
        <taxon>Pentapetalae</taxon>
        <taxon>rosids</taxon>
        <taxon>fabids</taxon>
        <taxon>Fabales</taxon>
        <taxon>Fabaceae</taxon>
        <taxon>Caesalpinioideae</taxon>
        <taxon>Cassia clade</taxon>
        <taxon>Senna</taxon>
    </lineage>
</organism>
<gene>
    <name evidence="2" type="ORF">G2W53_041547</name>
</gene>
<name>A0A834SFW5_9FABA</name>
<dbReference type="GO" id="GO:0004523">
    <property type="term" value="F:RNA-DNA hybrid ribonuclease activity"/>
    <property type="evidence" value="ECO:0007669"/>
    <property type="project" value="InterPro"/>
</dbReference>
<dbReference type="AlphaFoldDB" id="A0A834SFW5"/>
<dbReference type="Proteomes" id="UP000634136">
    <property type="component" value="Unassembled WGS sequence"/>
</dbReference>
<reference evidence="2" key="1">
    <citation type="submission" date="2020-09" db="EMBL/GenBank/DDBJ databases">
        <title>Genome-Enabled Discovery of Anthraquinone Biosynthesis in Senna tora.</title>
        <authorList>
            <person name="Kang S.-H."/>
            <person name="Pandey R.P."/>
            <person name="Lee C.-M."/>
            <person name="Sim J.-S."/>
            <person name="Jeong J.-T."/>
            <person name="Choi B.-S."/>
            <person name="Jung M."/>
            <person name="Ginzburg D."/>
            <person name="Zhao K."/>
            <person name="Won S.Y."/>
            <person name="Oh T.-J."/>
            <person name="Yu Y."/>
            <person name="Kim N.-H."/>
            <person name="Lee O.R."/>
            <person name="Lee T.-H."/>
            <person name="Bashyal P."/>
            <person name="Kim T.-S."/>
            <person name="Lee W.-H."/>
            <person name="Kawkins C."/>
            <person name="Kim C.-K."/>
            <person name="Kim J.S."/>
            <person name="Ahn B.O."/>
            <person name="Rhee S.Y."/>
            <person name="Sohng J.K."/>
        </authorList>
    </citation>
    <scope>NUCLEOTIDE SEQUENCE</scope>
    <source>
        <tissue evidence="2">Leaf</tissue>
    </source>
</reference>
<dbReference type="Gene3D" id="3.30.420.10">
    <property type="entry name" value="Ribonuclease H-like superfamily/Ribonuclease H"/>
    <property type="match status" value="1"/>
</dbReference>
<dbReference type="PANTHER" id="PTHR47074:SF11">
    <property type="entry name" value="REVERSE TRANSCRIPTASE-LIKE PROTEIN"/>
    <property type="match status" value="1"/>
</dbReference>
<protein>
    <submittedName>
        <fullName evidence="2">Reverse transcriptase</fullName>
    </submittedName>
</protein>
<dbReference type="Pfam" id="PF13456">
    <property type="entry name" value="RVT_3"/>
    <property type="match status" value="1"/>
</dbReference>
<keyword evidence="2" id="KW-0808">Transferase</keyword>
<dbReference type="InterPro" id="IPR002156">
    <property type="entry name" value="RNaseH_domain"/>
</dbReference>
<proteinExistence type="predicted"/>
<dbReference type="EMBL" id="JAAIUW010000013">
    <property type="protein sequence ID" value="KAF7802436.1"/>
    <property type="molecule type" value="Genomic_DNA"/>
</dbReference>
<dbReference type="SUPFAM" id="SSF53098">
    <property type="entry name" value="Ribonuclease H-like"/>
    <property type="match status" value="1"/>
</dbReference>
<dbReference type="CDD" id="cd06222">
    <property type="entry name" value="RNase_H_like"/>
    <property type="match status" value="1"/>
</dbReference>
<comment type="caution">
    <text evidence="2">The sequence shown here is derived from an EMBL/GenBank/DDBJ whole genome shotgun (WGS) entry which is preliminary data.</text>
</comment>
<dbReference type="PANTHER" id="PTHR47074">
    <property type="entry name" value="BNAC02G40300D PROTEIN"/>
    <property type="match status" value="1"/>
</dbReference>
<evidence type="ECO:0000313" key="2">
    <source>
        <dbReference type="EMBL" id="KAF7802436.1"/>
    </source>
</evidence>
<dbReference type="InterPro" id="IPR044730">
    <property type="entry name" value="RNase_H-like_dom_plant"/>
</dbReference>
<dbReference type="GO" id="GO:0003676">
    <property type="term" value="F:nucleic acid binding"/>
    <property type="evidence" value="ECO:0007669"/>
    <property type="project" value="InterPro"/>
</dbReference>
<dbReference type="InterPro" id="IPR012337">
    <property type="entry name" value="RNaseH-like_sf"/>
</dbReference>
<sequence>MKLVDGKAWFCLGDFNDILSNEEKSGGLIRSTGSLLEFQNLVFDCDWVDLGFKGPMEQFQNAQVLHLEAIGSDHRSLIINLKYDVLKVRRSFKFESMWIEHKEFLDVVKAGWSWSSEGGDEEEDMLRKRLDKCSMVLREWSKKAFPNNLKEIERRTNCLEMCRNGVMIMEKRVEVSRILKHIEEIWDREEKYWHQRARVNWLLLGIKIRGLFKSVGGRDMSQALRFVKKGISVKDNEALMRKVSKNEVKRAAFDLGALKAPGPDGFSGSFFHSSWDIIGLLCGIKLARRCPSLSHCSFADDSLLFLNAMKGSRASWGWSSILAGRDTLNLGLGWKLGSGEKISIWKDRWLPPLHNFLLSSVVPSVEWEDKKVSSLIVNSNWDLNEVQEYLSVEEVRAIRSIPIPIAKKVLDSYVVAKASSSFVVPKDIWKAIWRNEDETREHLLHFCKWLESILWFGSMFCARWNRFEVRRVDEWWCNLLLGDGKVDDWIASLFAYTCWHIWKPRCRKVFEHEEVDSAFVIQRSFADAAKFWNLNGLMDDVLNCGKGLVDRSVWSPPVGNDLKINCDASFLPDFGVTGLGVVIRNCNGEVIVGRSIRSSAFSVNVAEALALKEALKTALELNLMNFSVESDCRDLVKAVNSKDLKWDWCCSEIVKEILLLCGHLNWPSIMHIKRNAKMVADWLAKNAAQWVCPLV</sequence>
<accession>A0A834SFW5</accession>
<keyword evidence="3" id="KW-1185">Reference proteome</keyword>
<keyword evidence="2" id="KW-0695">RNA-directed DNA polymerase</keyword>
<evidence type="ECO:0000313" key="3">
    <source>
        <dbReference type="Proteomes" id="UP000634136"/>
    </source>
</evidence>
<keyword evidence="2" id="KW-0548">Nucleotidyltransferase</keyword>
<evidence type="ECO:0000259" key="1">
    <source>
        <dbReference type="Pfam" id="PF13456"/>
    </source>
</evidence>
<dbReference type="InterPro" id="IPR036397">
    <property type="entry name" value="RNaseH_sf"/>
</dbReference>
<feature type="domain" description="RNase H type-1" evidence="1">
    <location>
        <begin position="565"/>
        <end position="687"/>
    </location>
</feature>
<dbReference type="InterPro" id="IPR052929">
    <property type="entry name" value="RNase_H-like_EbsB-rel"/>
</dbReference>